<evidence type="ECO:0000313" key="2">
    <source>
        <dbReference type="EMBL" id="AAZ54058.1"/>
    </source>
</evidence>
<dbReference type="STRING" id="269800.Tfu_0018"/>
<feature type="region of interest" description="Disordered" evidence="1">
    <location>
        <begin position="63"/>
        <end position="134"/>
    </location>
</feature>
<name>Q47U06_THEFY</name>
<dbReference type="HOGENOM" id="CLU_1331401_0_0_11"/>
<proteinExistence type="predicted"/>
<accession>Q47U06</accession>
<dbReference type="EMBL" id="CP000088">
    <property type="protein sequence ID" value="AAZ54058.1"/>
    <property type="molecule type" value="Genomic_DNA"/>
</dbReference>
<feature type="compositionally biased region" description="Basic residues" evidence="1">
    <location>
        <begin position="82"/>
        <end position="94"/>
    </location>
</feature>
<dbReference type="AlphaFoldDB" id="Q47U06"/>
<sequence>MWITCARNLWITFPHPLITASELQKLCPRAVHEKNSADRYPQVIHRLGRHLWMFLTPTSPRIHCGSRGPSTPLGRLREPRYGRRWRSPHPHTHRRDMGGAVLSEAPDPRQVRPRGNPVPPHTPPGNEGPCPAIADSFPTAAAAARTILFSQQLPLQHTAVFPTTRKGPLRSGSSASALFTLLNQVGPRHTYPAPLAFPFSPRTPFS</sequence>
<reference evidence="2" key="1">
    <citation type="submission" date="2005-07" db="EMBL/GenBank/DDBJ databases">
        <title>Complete sequence of Thermobifida fusca YX.</title>
        <authorList>
            <consortium name="US DOE Joint Genome Institute"/>
            <person name="Copeland A."/>
            <person name="Lucas S."/>
            <person name="Lapidus A."/>
            <person name="Barry K."/>
            <person name="Detter J.C."/>
            <person name="Glavina T."/>
            <person name="Hammon N."/>
            <person name="Israni S."/>
            <person name="Pitluck S."/>
            <person name="Di Bartolo G."/>
            <person name="Chain P."/>
            <person name="Schmutz J."/>
            <person name="Larimer F."/>
            <person name="Land M."/>
            <person name="Lykidis A."/>
            <person name="Richardson P."/>
        </authorList>
    </citation>
    <scope>NUCLEOTIDE SEQUENCE</scope>
    <source>
        <strain evidence="2">YX</strain>
    </source>
</reference>
<organism evidence="2">
    <name type="scientific">Thermobifida fusca (strain YX)</name>
    <dbReference type="NCBI Taxonomy" id="269800"/>
    <lineage>
        <taxon>Bacteria</taxon>
        <taxon>Bacillati</taxon>
        <taxon>Actinomycetota</taxon>
        <taxon>Actinomycetes</taxon>
        <taxon>Streptosporangiales</taxon>
        <taxon>Nocardiopsidaceae</taxon>
        <taxon>Thermobifida</taxon>
    </lineage>
</organism>
<dbReference type="KEGG" id="tfu:Tfu_0018"/>
<gene>
    <name evidence="2" type="ordered locus">Tfu_0018</name>
</gene>
<evidence type="ECO:0000256" key="1">
    <source>
        <dbReference type="SAM" id="MobiDB-lite"/>
    </source>
</evidence>
<protein>
    <submittedName>
        <fullName evidence="2">Uncharacterized protein</fullName>
    </submittedName>
</protein>